<protein>
    <recommendedName>
        <fullName evidence="3">Glutamine--fructose-6-phosphate aminotransferase [isomerizing]</fullName>
        <ecNumber evidence="2">2.6.1.16</ecNumber>
    </recommendedName>
</protein>
<feature type="domain" description="SIS" evidence="4">
    <location>
        <begin position="1"/>
        <end position="113"/>
    </location>
</feature>
<dbReference type="Pfam" id="PF01380">
    <property type="entry name" value="SIS"/>
    <property type="match status" value="1"/>
</dbReference>
<dbReference type="InterPro" id="IPR001347">
    <property type="entry name" value="SIS_dom"/>
</dbReference>
<sequence length="123" mass="13031">MKEITYIHAEGYPSAELKHGVIALIDAGTPTVLIATQDGVYDKNLGSLQEIKARGGPIIAVAAAGDSKIKGLADAVLPVPKTHELLQPILNVIPLQLFSYHTAVALGRDVDKPRNLAKSVTVE</sequence>
<dbReference type="Gene3D" id="3.40.50.10490">
    <property type="entry name" value="Glucose-6-phosphate isomerase like protein, domain 1"/>
    <property type="match status" value="1"/>
</dbReference>
<reference evidence="5 6" key="1">
    <citation type="submission" date="2015-10" db="EMBL/GenBank/DDBJ databases">
        <title>Metagenome-Assembled Genomes uncover a global brackish microbiome.</title>
        <authorList>
            <person name="Hugerth L.W."/>
            <person name="Larsson J."/>
            <person name="Alneberg J."/>
            <person name="Lindh M.V."/>
            <person name="Legrand C."/>
            <person name="Pinhassi J."/>
            <person name="Andersson A.F."/>
        </authorList>
    </citation>
    <scope>NUCLEOTIDE SEQUENCE [LARGE SCALE GENOMIC DNA]</scope>
    <source>
        <strain evidence="5">BACL18 MAG-120507-bin52</strain>
    </source>
</reference>
<dbReference type="Proteomes" id="UP000051269">
    <property type="component" value="Unassembled WGS sequence"/>
</dbReference>
<dbReference type="PANTHER" id="PTHR10937">
    <property type="entry name" value="GLUCOSAMINE--FRUCTOSE-6-PHOSPHATE AMINOTRANSFERASE, ISOMERIZING"/>
    <property type="match status" value="1"/>
</dbReference>
<dbReference type="EMBL" id="LIBO01000286">
    <property type="protein sequence ID" value="KRO60462.1"/>
    <property type="molecule type" value="Genomic_DNA"/>
</dbReference>
<evidence type="ECO:0000313" key="6">
    <source>
        <dbReference type="Proteomes" id="UP000051269"/>
    </source>
</evidence>
<evidence type="ECO:0000256" key="3">
    <source>
        <dbReference type="ARBA" id="ARBA00016090"/>
    </source>
</evidence>
<dbReference type="PANTHER" id="PTHR10937:SF0">
    <property type="entry name" value="GLUTAMINE--FRUCTOSE-6-PHOSPHATE TRANSAMINASE (ISOMERIZING)"/>
    <property type="match status" value="1"/>
</dbReference>
<evidence type="ECO:0000313" key="5">
    <source>
        <dbReference type="EMBL" id="KRO60462.1"/>
    </source>
</evidence>
<evidence type="ECO:0000259" key="4">
    <source>
        <dbReference type="PROSITE" id="PS51464"/>
    </source>
</evidence>
<evidence type="ECO:0000256" key="1">
    <source>
        <dbReference type="ARBA" id="ARBA00001031"/>
    </source>
</evidence>
<dbReference type="GO" id="GO:0005829">
    <property type="term" value="C:cytosol"/>
    <property type="evidence" value="ECO:0007669"/>
    <property type="project" value="TreeGrafter"/>
</dbReference>
<gene>
    <name evidence="5" type="ORF">ABR82_01440</name>
</gene>
<dbReference type="InterPro" id="IPR046348">
    <property type="entry name" value="SIS_dom_sf"/>
</dbReference>
<accession>A0A0R2RCW2</accession>
<dbReference type="AlphaFoldDB" id="A0A0R2RCW2"/>
<dbReference type="GO" id="GO:0097367">
    <property type="term" value="F:carbohydrate derivative binding"/>
    <property type="evidence" value="ECO:0007669"/>
    <property type="project" value="InterPro"/>
</dbReference>
<dbReference type="GO" id="GO:0006047">
    <property type="term" value="P:UDP-N-acetylglucosamine metabolic process"/>
    <property type="evidence" value="ECO:0007669"/>
    <property type="project" value="TreeGrafter"/>
</dbReference>
<dbReference type="SUPFAM" id="SSF53697">
    <property type="entry name" value="SIS domain"/>
    <property type="match status" value="1"/>
</dbReference>
<comment type="caution">
    <text evidence="5">The sequence shown here is derived from an EMBL/GenBank/DDBJ whole genome shotgun (WGS) entry which is preliminary data.</text>
</comment>
<organism evidence="5 6">
    <name type="scientific">Verrucomicrobia subdivision 6 bacterium BACL9 MAG-120507-bin52</name>
    <dbReference type="NCBI Taxonomy" id="1655590"/>
    <lineage>
        <taxon>Bacteria</taxon>
        <taxon>Pseudomonadati</taxon>
        <taxon>Verrucomicrobiota</taxon>
        <taxon>Verrucomicrobiia</taxon>
        <taxon>Verrucomicrobiales</taxon>
        <taxon>Verrucomicrobia subdivision 6</taxon>
    </lineage>
</organism>
<evidence type="ECO:0000256" key="2">
    <source>
        <dbReference type="ARBA" id="ARBA00012916"/>
    </source>
</evidence>
<proteinExistence type="predicted"/>
<dbReference type="EC" id="2.6.1.16" evidence="2"/>
<dbReference type="GO" id="GO:0006002">
    <property type="term" value="P:fructose 6-phosphate metabolic process"/>
    <property type="evidence" value="ECO:0007669"/>
    <property type="project" value="TreeGrafter"/>
</dbReference>
<dbReference type="GO" id="GO:0004360">
    <property type="term" value="F:glutamine-fructose-6-phosphate transaminase (isomerizing) activity"/>
    <property type="evidence" value="ECO:0007669"/>
    <property type="project" value="UniProtKB-EC"/>
</dbReference>
<name>A0A0R2RCW2_9BACT</name>
<dbReference type="PROSITE" id="PS51464">
    <property type="entry name" value="SIS"/>
    <property type="match status" value="1"/>
</dbReference>
<dbReference type="GO" id="GO:0006487">
    <property type="term" value="P:protein N-linked glycosylation"/>
    <property type="evidence" value="ECO:0007669"/>
    <property type="project" value="TreeGrafter"/>
</dbReference>
<comment type="catalytic activity">
    <reaction evidence="1">
        <text>D-fructose 6-phosphate + L-glutamine = D-glucosamine 6-phosphate + L-glutamate</text>
        <dbReference type="Rhea" id="RHEA:13237"/>
        <dbReference type="ChEBI" id="CHEBI:29985"/>
        <dbReference type="ChEBI" id="CHEBI:58359"/>
        <dbReference type="ChEBI" id="CHEBI:58725"/>
        <dbReference type="ChEBI" id="CHEBI:61527"/>
        <dbReference type="EC" id="2.6.1.16"/>
    </reaction>
</comment>
<dbReference type="CDD" id="cd05009">
    <property type="entry name" value="SIS_GlmS_GlmD_2"/>
    <property type="match status" value="1"/>
</dbReference>
<dbReference type="InterPro" id="IPR035490">
    <property type="entry name" value="GlmS/FrlB_SIS"/>
</dbReference>